<dbReference type="Proteomes" id="UP000054538">
    <property type="component" value="Unassembled WGS sequence"/>
</dbReference>
<dbReference type="InParanoid" id="A0A0D0DKH0"/>
<gene>
    <name evidence="1" type="ORF">PAXRUDRAFT_154283</name>
</gene>
<reference evidence="1 2" key="1">
    <citation type="submission" date="2014-04" db="EMBL/GenBank/DDBJ databases">
        <authorList>
            <consortium name="DOE Joint Genome Institute"/>
            <person name="Kuo A."/>
            <person name="Kohler A."/>
            <person name="Jargeat P."/>
            <person name="Nagy L.G."/>
            <person name="Floudas D."/>
            <person name="Copeland A."/>
            <person name="Barry K.W."/>
            <person name="Cichocki N."/>
            <person name="Veneault-Fourrey C."/>
            <person name="LaButti K."/>
            <person name="Lindquist E.A."/>
            <person name="Lipzen A."/>
            <person name="Lundell T."/>
            <person name="Morin E."/>
            <person name="Murat C."/>
            <person name="Sun H."/>
            <person name="Tunlid A."/>
            <person name="Henrissat B."/>
            <person name="Grigoriev I.V."/>
            <person name="Hibbett D.S."/>
            <person name="Martin F."/>
            <person name="Nordberg H.P."/>
            <person name="Cantor M.N."/>
            <person name="Hua S.X."/>
        </authorList>
    </citation>
    <scope>NUCLEOTIDE SEQUENCE [LARGE SCALE GENOMIC DNA]</scope>
    <source>
        <strain evidence="1 2">Ve08.2h10</strain>
    </source>
</reference>
<evidence type="ECO:0000313" key="2">
    <source>
        <dbReference type="Proteomes" id="UP000054538"/>
    </source>
</evidence>
<sequence length="89" mass="9717">MPEVKDASSTSAQLITHTSSENLTLNDWLMVVAYIDACPSIPQANVVNHFKTLKSGALIFTQSTLFCKLKDCLKSEECVNDNPSALSLK</sequence>
<name>A0A0D0DKH0_9AGAM</name>
<protein>
    <submittedName>
        <fullName evidence="1">Uncharacterized protein</fullName>
    </submittedName>
</protein>
<evidence type="ECO:0000313" key="1">
    <source>
        <dbReference type="EMBL" id="KIK82214.1"/>
    </source>
</evidence>
<dbReference type="EMBL" id="KN825660">
    <property type="protein sequence ID" value="KIK82214.1"/>
    <property type="molecule type" value="Genomic_DNA"/>
</dbReference>
<organism evidence="1 2">
    <name type="scientific">Paxillus rubicundulus Ve08.2h10</name>
    <dbReference type="NCBI Taxonomy" id="930991"/>
    <lineage>
        <taxon>Eukaryota</taxon>
        <taxon>Fungi</taxon>
        <taxon>Dikarya</taxon>
        <taxon>Basidiomycota</taxon>
        <taxon>Agaricomycotina</taxon>
        <taxon>Agaricomycetes</taxon>
        <taxon>Agaricomycetidae</taxon>
        <taxon>Boletales</taxon>
        <taxon>Paxilineae</taxon>
        <taxon>Paxillaceae</taxon>
        <taxon>Paxillus</taxon>
    </lineage>
</organism>
<dbReference type="HOGENOM" id="CLU_018294_8_2_1"/>
<dbReference type="AlphaFoldDB" id="A0A0D0DKH0"/>
<accession>A0A0D0DKH0</accession>
<proteinExistence type="predicted"/>
<dbReference type="OrthoDB" id="162969at2759"/>
<keyword evidence="2" id="KW-1185">Reference proteome</keyword>
<reference evidence="2" key="2">
    <citation type="submission" date="2015-01" db="EMBL/GenBank/DDBJ databases">
        <title>Evolutionary Origins and Diversification of the Mycorrhizal Mutualists.</title>
        <authorList>
            <consortium name="DOE Joint Genome Institute"/>
            <consortium name="Mycorrhizal Genomics Consortium"/>
            <person name="Kohler A."/>
            <person name="Kuo A."/>
            <person name="Nagy L.G."/>
            <person name="Floudas D."/>
            <person name="Copeland A."/>
            <person name="Barry K.W."/>
            <person name="Cichocki N."/>
            <person name="Veneault-Fourrey C."/>
            <person name="LaButti K."/>
            <person name="Lindquist E.A."/>
            <person name="Lipzen A."/>
            <person name="Lundell T."/>
            <person name="Morin E."/>
            <person name="Murat C."/>
            <person name="Riley R."/>
            <person name="Ohm R."/>
            <person name="Sun H."/>
            <person name="Tunlid A."/>
            <person name="Henrissat B."/>
            <person name="Grigoriev I.V."/>
            <person name="Hibbett D.S."/>
            <person name="Martin F."/>
        </authorList>
    </citation>
    <scope>NUCLEOTIDE SEQUENCE [LARGE SCALE GENOMIC DNA]</scope>
    <source>
        <strain evidence="2">Ve08.2h10</strain>
    </source>
</reference>